<sequence>MRKKHHPSIFFDISAAVDREEESGDDDEDEDEGSSEEYDADLKIVGAPSLIFPDDDDPDVEAAFEGLHRRALARGARFQQILSSELLNSPSDSPSTTSFHLLHNLDTLPDLHDRMLFCIPVKHGKESKVVFQLMRKAIEGFGQGVASVFFVPRSPGRIYVEASTEDIVHHLASHIQNIFLKSLFLVPITERVALLQPSMLPPVIQKGDLVKLRNGLYKDDFGELIEFSEGNLEATIKLRSREPNHLRTQTQKRKRGRTRLDSYVLNKEDIRRRHSMDETVATDSSIIGSSFIDLGAAGFIFNRRPYTNDGYLLYFCRIDRLERVHKARGGAAISSEDNVFMNVRPDGNNETLRPQSPTFFCVGDRVRVTNGASKGAVGIIVEITAISSALVDLRDADPETKRSVLLEANVAYLERIFEIGDSVEIKIGKHKGVVGVVAGNRNNVLHIVNTKDFSEFEIPTSHAGAPEPEKFDKHPMVTSQNIDFGWPVKICRGKHAGKTGRILFVDLKYVRVLEDVTHIELAVRKDNVEIFEESLTVSESRPASAGRHGVTCEAAVFGKDLFKVSTETATKRCSIDHFKDGFEGQLVYIWQGMFKGRLGHVNRMSGTLARVQLDSSKVLDITTDCLVAECACVLDSSVKLPWSENDKDKISTLFDRTVLQEELQCFAPSPEPFFDLRREVERSPTPPFQNCLGPDDADHPGFHGNKPSRGGSELRLMSTFSRSIC</sequence>
<evidence type="ECO:0000313" key="8">
    <source>
        <dbReference type="EMBL" id="KLO15316.1"/>
    </source>
</evidence>
<keyword evidence="9" id="KW-1185">Reference proteome</keyword>
<dbReference type="InterPro" id="IPR039659">
    <property type="entry name" value="SPT5"/>
</dbReference>
<protein>
    <recommendedName>
        <fullName evidence="4">Chromatin elongation factor SPT5</fullName>
    </recommendedName>
    <alternativeName>
        <fullName evidence="5">Chromatin elongation factor spt5</fullName>
    </alternativeName>
</protein>
<dbReference type="InterPro" id="IPR005824">
    <property type="entry name" value="KOW"/>
</dbReference>
<organism evidence="8 9">
    <name type="scientific">Schizopora paradoxa</name>
    <dbReference type="NCBI Taxonomy" id="27342"/>
    <lineage>
        <taxon>Eukaryota</taxon>
        <taxon>Fungi</taxon>
        <taxon>Dikarya</taxon>
        <taxon>Basidiomycota</taxon>
        <taxon>Agaricomycotina</taxon>
        <taxon>Agaricomycetes</taxon>
        <taxon>Hymenochaetales</taxon>
        <taxon>Schizoporaceae</taxon>
        <taxon>Schizopora</taxon>
    </lineage>
</organism>
<dbReference type="AlphaFoldDB" id="A0A0H2SE37"/>
<dbReference type="PANTHER" id="PTHR11125">
    <property type="entry name" value="SUPPRESSOR OF TY 5"/>
    <property type="match status" value="1"/>
</dbReference>
<comment type="function">
    <text evidence="3">The SPT4-SPT5 complex mediates both activation and inhibition of transcription elongation, and plays a role in pre-mRNA processing. This complex seems to be important for the stability of the RNA polymerase II elongation machinery on the chromatin template but not for the inherent ability of this machinery to translocate down the gene.</text>
</comment>
<feature type="region of interest" description="Disordered" evidence="6">
    <location>
        <begin position="1"/>
        <end position="41"/>
    </location>
</feature>
<feature type="domain" description="KOW" evidence="7">
    <location>
        <begin position="203"/>
        <end position="230"/>
    </location>
</feature>
<name>A0A0H2SE37_9AGAM</name>
<feature type="domain" description="KOW" evidence="7">
    <location>
        <begin position="580"/>
        <end position="607"/>
    </location>
</feature>
<evidence type="ECO:0000256" key="1">
    <source>
        <dbReference type="ARBA" id="ARBA00006956"/>
    </source>
</evidence>
<evidence type="ECO:0000313" key="9">
    <source>
        <dbReference type="Proteomes" id="UP000053477"/>
    </source>
</evidence>
<keyword evidence="2" id="KW-0804">Transcription</keyword>
<dbReference type="Gene3D" id="2.30.30.30">
    <property type="match status" value="2"/>
</dbReference>
<dbReference type="OrthoDB" id="28901at2759"/>
<dbReference type="GO" id="GO:0006357">
    <property type="term" value="P:regulation of transcription by RNA polymerase II"/>
    <property type="evidence" value="ECO:0007669"/>
    <property type="project" value="InterPro"/>
</dbReference>
<dbReference type="GO" id="GO:0003729">
    <property type="term" value="F:mRNA binding"/>
    <property type="evidence" value="ECO:0007669"/>
    <property type="project" value="TreeGrafter"/>
</dbReference>
<feature type="compositionally biased region" description="Acidic residues" evidence="6">
    <location>
        <begin position="19"/>
        <end position="39"/>
    </location>
</feature>
<reference evidence="8 9" key="1">
    <citation type="submission" date="2015-04" db="EMBL/GenBank/DDBJ databases">
        <title>Complete genome sequence of Schizopora paradoxa KUC8140, a cosmopolitan wood degrader in East Asia.</title>
        <authorList>
            <consortium name="DOE Joint Genome Institute"/>
            <person name="Min B."/>
            <person name="Park H."/>
            <person name="Jang Y."/>
            <person name="Kim J.-J."/>
            <person name="Kim K.H."/>
            <person name="Pangilinan J."/>
            <person name="Lipzen A."/>
            <person name="Riley R."/>
            <person name="Grigoriev I.V."/>
            <person name="Spatafora J.W."/>
            <person name="Choi I.-G."/>
        </authorList>
    </citation>
    <scope>NUCLEOTIDE SEQUENCE [LARGE SCALE GENOMIC DNA]</scope>
    <source>
        <strain evidence="8 9">KUC8140</strain>
    </source>
</reference>
<dbReference type="Pfam" id="PF03439">
    <property type="entry name" value="Spt5-NGN"/>
    <property type="match status" value="1"/>
</dbReference>
<feature type="domain" description="KOW" evidence="7">
    <location>
        <begin position="359"/>
        <end position="386"/>
    </location>
</feature>
<proteinExistence type="inferred from homology"/>
<evidence type="ECO:0000256" key="3">
    <source>
        <dbReference type="ARBA" id="ARBA00024691"/>
    </source>
</evidence>
<evidence type="ECO:0000256" key="6">
    <source>
        <dbReference type="SAM" id="MobiDB-lite"/>
    </source>
</evidence>
<feature type="domain" description="KOW" evidence="7">
    <location>
        <begin position="416"/>
        <end position="443"/>
    </location>
</feature>
<evidence type="ECO:0000256" key="5">
    <source>
        <dbReference type="ARBA" id="ARBA00031006"/>
    </source>
</evidence>
<comment type="similarity">
    <text evidence="1">Belongs to the SPT5 family.</text>
</comment>
<dbReference type="GO" id="GO:0032784">
    <property type="term" value="P:regulation of DNA-templated transcription elongation"/>
    <property type="evidence" value="ECO:0007669"/>
    <property type="project" value="InterPro"/>
</dbReference>
<feature type="domain" description="KOW" evidence="7">
    <location>
        <begin position="481"/>
        <end position="508"/>
    </location>
</feature>
<accession>A0A0H2SE37</accession>
<dbReference type="InterPro" id="IPR008991">
    <property type="entry name" value="Translation_prot_SH3-like_sf"/>
</dbReference>
<dbReference type="SUPFAM" id="SSF50104">
    <property type="entry name" value="Translation proteins SH3-like domain"/>
    <property type="match status" value="2"/>
</dbReference>
<dbReference type="Gene3D" id="3.30.70.940">
    <property type="entry name" value="NusG, N-terminal domain"/>
    <property type="match status" value="1"/>
</dbReference>
<dbReference type="GO" id="GO:0032044">
    <property type="term" value="C:DSIF complex"/>
    <property type="evidence" value="ECO:0007669"/>
    <property type="project" value="TreeGrafter"/>
</dbReference>
<dbReference type="GO" id="GO:0006368">
    <property type="term" value="P:transcription elongation by RNA polymerase II"/>
    <property type="evidence" value="ECO:0007669"/>
    <property type="project" value="TreeGrafter"/>
</dbReference>
<dbReference type="Proteomes" id="UP000053477">
    <property type="component" value="Unassembled WGS sequence"/>
</dbReference>
<dbReference type="STRING" id="27342.A0A0H2SE37"/>
<dbReference type="EMBL" id="KQ085931">
    <property type="protein sequence ID" value="KLO15316.1"/>
    <property type="molecule type" value="Genomic_DNA"/>
</dbReference>
<evidence type="ECO:0000259" key="7">
    <source>
        <dbReference type="SMART" id="SM00739"/>
    </source>
</evidence>
<gene>
    <name evidence="8" type="ORF">SCHPADRAFT_269380</name>
</gene>
<evidence type="ECO:0000256" key="2">
    <source>
        <dbReference type="ARBA" id="ARBA00023163"/>
    </source>
</evidence>
<dbReference type="PANTHER" id="PTHR11125:SF7">
    <property type="entry name" value="TRANSCRIPTION ELONGATION FACTOR SPT5"/>
    <property type="match status" value="1"/>
</dbReference>
<dbReference type="InterPro" id="IPR005100">
    <property type="entry name" value="NGN-domain"/>
</dbReference>
<dbReference type="SMART" id="SM00739">
    <property type="entry name" value="KOW"/>
    <property type="match status" value="5"/>
</dbReference>
<dbReference type="InterPro" id="IPR014722">
    <property type="entry name" value="Rib_uL2_dom2"/>
</dbReference>
<evidence type="ECO:0000256" key="4">
    <source>
        <dbReference type="ARBA" id="ARBA00029865"/>
    </source>
</evidence>
<dbReference type="InterPro" id="IPR036735">
    <property type="entry name" value="NGN_dom_sf"/>
</dbReference>
<dbReference type="InParanoid" id="A0A0H2SE37"/>